<proteinExistence type="inferred from homology"/>
<dbReference type="Pfam" id="PF01337">
    <property type="entry name" value="Barstar"/>
    <property type="match status" value="1"/>
</dbReference>
<dbReference type="EMBL" id="PPEG02000004">
    <property type="protein sequence ID" value="PWN61923.1"/>
    <property type="molecule type" value="Genomic_DNA"/>
</dbReference>
<dbReference type="RefSeq" id="WP_103231710.1">
    <property type="nucleotide sequence ID" value="NZ_PPEG02000004.1"/>
</dbReference>
<dbReference type="Gene3D" id="3.30.370.10">
    <property type="entry name" value="Barstar-like"/>
    <property type="match status" value="1"/>
</dbReference>
<accession>A0A316WNF3</accession>
<comment type="caution">
    <text evidence="3">The sequence shown here is derived from an EMBL/GenBank/DDBJ whole genome shotgun (WGS) entry which is preliminary data.</text>
</comment>
<dbReference type="InterPro" id="IPR035905">
    <property type="entry name" value="Barstar-like_sf"/>
</dbReference>
<evidence type="ECO:0000256" key="1">
    <source>
        <dbReference type="ARBA" id="ARBA00006845"/>
    </source>
</evidence>
<gene>
    <name evidence="3" type="ORF">C1634_011730</name>
</gene>
<evidence type="ECO:0000313" key="4">
    <source>
        <dbReference type="Proteomes" id="UP000236413"/>
    </source>
</evidence>
<dbReference type="SUPFAM" id="SSF52038">
    <property type="entry name" value="Barstar-related"/>
    <property type="match status" value="1"/>
</dbReference>
<dbReference type="InterPro" id="IPR000468">
    <property type="entry name" value="Barstar"/>
</dbReference>
<evidence type="ECO:0000313" key="3">
    <source>
        <dbReference type="EMBL" id="PWN61923.1"/>
    </source>
</evidence>
<comment type="similarity">
    <text evidence="1">Belongs to the barstar family.</text>
</comment>
<name>A0A316WNF3_9FLAO</name>
<sequence length="235" mass="27171">MFGFALDTSEKSEIITFIDQINNIEGSYPITYKKVRLMNVHNIPALVSAIENASKIYENNGFIYKLDQQNNIVSSTFISNIKISKSKKNIILAGFVWCNPKGYQKALDMKLNNEINEKNIWQNFRKDELQGWLVYTLYSCKPEIERENINIQIDGNEFHSLDGFFCTLGEEIHGIAGYFGRNLPALYDCLRGDFGVKSISELSWINHTRSKKLLKTKFTEIQEIFEDYNVKVLLK</sequence>
<organism evidence="3 4">
    <name type="scientific">Chryseobacterium viscerum</name>
    <dbReference type="NCBI Taxonomy" id="1037377"/>
    <lineage>
        <taxon>Bacteria</taxon>
        <taxon>Pseudomonadati</taxon>
        <taxon>Bacteroidota</taxon>
        <taxon>Flavobacteriia</taxon>
        <taxon>Flavobacteriales</taxon>
        <taxon>Weeksellaceae</taxon>
        <taxon>Chryseobacterium group</taxon>
        <taxon>Chryseobacterium</taxon>
    </lineage>
</organism>
<feature type="domain" description="Barstar (barnase inhibitor)" evidence="2">
    <location>
        <begin position="151"/>
        <end position="229"/>
    </location>
</feature>
<dbReference type="Proteomes" id="UP000236413">
    <property type="component" value="Unassembled WGS sequence"/>
</dbReference>
<protein>
    <recommendedName>
        <fullName evidence="2">Barstar (barnase inhibitor) domain-containing protein</fullName>
    </recommendedName>
</protein>
<evidence type="ECO:0000259" key="2">
    <source>
        <dbReference type="Pfam" id="PF01337"/>
    </source>
</evidence>
<dbReference type="AlphaFoldDB" id="A0A316WNF3"/>
<reference evidence="3 4" key="1">
    <citation type="submission" date="2018-04" db="EMBL/GenBank/DDBJ databases">
        <title>Chryseobacterium oncorhynchi 701B-08T from rainbow trout, and Chryseobacterium viscerum 687B-08T from diseased fish.</title>
        <authorList>
            <person name="Jeong J.-J."/>
            <person name="Lee Y.J."/>
            <person name="Pathiraja D."/>
            <person name="Park B."/>
            <person name="Choi I.-G."/>
            <person name="Kim K.D."/>
        </authorList>
    </citation>
    <scope>NUCLEOTIDE SEQUENCE [LARGE SCALE GENOMIC DNA]</scope>
    <source>
        <strain evidence="3 4">687B-08</strain>
    </source>
</reference>